<name>A0A1Y2CI65_9FUNG</name>
<keyword evidence="4" id="KW-1185">Reference proteome</keyword>
<dbReference type="STRING" id="329046.A0A1Y2CI65"/>
<evidence type="ECO:0008006" key="5">
    <source>
        <dbReference type="Google" id="ProtNLM"/>
    </source>
</evidence>
<comment type="caution">
    <text evidence="3">The sequence shown here is derived from an EMBL/GenBank/DDBJ whole genome shotgun (WGS) entry which is preliminary data.</text>
</comment>
<dbReference type="OrthoDB" id="10451256at2759"/>
<feature type="signal peptide" evidence="2">
    <location>
        <begin position="1"/>
        <end position="18"/>
    </location>
</feature>
<reference evidence="3 4" key="1">
    <citation type="submission" date="2016-07" db="EMBL/GenBank/DDBJ databases">
        <title>Pervasive Adenine N6-methylation of Active Genes in Fungi.</title>
        <authorList>
            <consortium name="DOE Joint Genome Institute"/>
            <person name="Mondo S.J."/>
            <person name="Dannebaum R.O."/>
            <person name="Kuo R.C."/>
            <person name="Labutti K."/>
            <person name="Haridas S."/>
            <person name="Kuo A."/>
            <person name="Salamov A."/>
            <person name="Ahrendt S.R."/>
            <person name="Lipzen A."/>
            <person name="Sullivan W."/>
            <person name="Andreopoulos W.B."/>
            <person name="Clum A."/>
            <person name="Lindquist E."/>
            <person name="Daum C."/>
            <person name="Ramamoorthy G.K."/>
            <person name="Gryganskyi A."/>
            <person name="Culley D."/>
            <person name="Magnuson J.K."/>
            <person name="James T.Y."/>
            <person name="O'Malley M.A."/>
            <person name="Stajich J.E."/>
            <person name="Spatafora J.W."/>
            <person name="Visel A."/>
            <person name="Grigoriev I.V."/>
        </authorList>
    </citation>
    <scope>NUCLEOTIDE SEQUENCE [LARGE SCALE GENOMIC DNA]</scope>
    <source>
        <strain evidence="3 4">JEL800</strain>
    </source>
</reference>
<accession>A0A1Y2CI65</accession>
<dbReference type="Proteomes" id="UP000193642">
    <property type="component" value="Unassembled WGS sequence"/>
</dbReference>
<evidence type="ECO:0000256" key="1">
    <source>
        <dbReference type="SAM" id="MobiDB-lite"/>
    </source>
</evidence>
<sequence length="580" mass="56700">MKSFFTAVALSALPFVSAFLVPKDNLGCPDTSKYSPCLPPISGCFNCIPCPDNAVGYGPFCNAKPGYYSDAALACTPGNYCPGGDTFNTRGDQVACNATLADSVITSPAGSKSIADCVCPTGYTGQAGVKACEKQTTTTSTTSVTTSSTTSSTASTTSSTTVGTTSTSTTTVTTSSTTVGTTSTSTTTVTTSSTTTTVAADQGAPATSASTTSTLIGSAGSFTSTTTTSTQASVTTTSPALPACNPLLASDPVTNPCPAVTTPAKDITDILATVSIPNPDAPLPKYSGDAVQVIAKLNIQLPAALGNIDPSKISGNLFAVTEDVSVGKPVSFAGATFPSAPASGNSTSAPTLNAIVLLVTPSGYKATAVGSPAVYISANVNAALTSDGFSITYVVPTTVTSVWYAFSLNEDGSLVVLASSGTQALASVTFSGTVTGSKKRAGSGPSFAIVTAVAPVEPVPVVATTTVSVISTASSASVSSVGASSLSASGLKSATVQTSANSNVASSSTVAPVSSVLITSISSTGQALTASKTAAAAGTNAGVVATATTTSASQINIKIGGAKSVEVCAAAGLAAAILLF</sequence>
<proteinExistence type="predicted"/>
<dbReference type="AlphaFoldDB" id="A0A1Y2CI65"/>
<dbReference type="EMBL" id="MCGO01000018">
    <property type="protein sequence ID" value="ORY45995.1"/>
    <property type="molecule type" value="Genomic_DNA"/>
</dbReference>
<keyword evidence="2" id="KW-0732">Signal</keyword>
<evidence type="ECO:0000313" key="4">
    <source>
        <dbReference type="Proteomes" id="UP000193642"/>
    </source>
</evidence>
<feature type="region of interest" description="Disordered" evidence="1">
    <location>
        <begin position="142"/>
        <end position="193"/>
    </location>
</feature>
<organism evidence="3 4">
    <name type="scientific">Rhizoclosmatium globosum</name>
    <dbReference type="NCBI Taxonomy" id="329046"/>
    <lineage>
        <taxon>Eukaryota</taxon>
        <taxon>Fungi</taxon>
        <taxon>Fungi incertae sedis</taxon>
        <taxon>Chytridiomycota</taxon>
        <taxon>Chytridiomycota incertae sedis</taxon>
        <taxon>Chytridiomycetes</taxon>
        <taxon>Chytridiales</taxon>
        <taxon>Chytriomycetaceae</taxon>
        <taxon>Rhizoclosmatium</taxon>
    </lineage>
</organism>
<feature type="chain" id="PRO_5012214874" description="TNFR-Cys domain-containing protein" evidence="2">
    <location>
        <begin position="19"/>
        <end position="580"/>
    </location>
</feature>
<evidence type="ECO:0000256" key="2">
    <source>
        <dbReference type="SAM" id="SignalP"/>
    </source>
</evidence>
<evidence type="ECO:0000313" key="3">
    <source>
        <dbReference type="EMBL" id="ORY45995.1"/>
    </source>
</evidence>
<gene>
    <name evidence="3" type="ORF">BCR33DRAFT_784115</name>
</gene>
<protein>
    <recommendedName>
        <fullName evidence="5">TNFR-Cys domain-containing protein</fullName>
    </recommendedName>
</protein>